<feature type="domain" description="KxDL" evidence="3">
    <location>
        <begin position="95"/>
        <end position="172"/>
    </location>
</feature>
<name>A0A7R9SYP3_9CHLO</name>
<dbReference type="InterPro" id="IPR019371">
    <property type="entry name" value="KxDL_dom"/>
</dbReference>
<reference evidence="4" key="1">
    <citation type="submission" date="2021-01" db="EMBL/GenBank/DDBJ databases">
        <authorList>
            <person name="Corre E."/>
            <person name="Pelletier E."/>
            <person name="Niang G."/>
            <person name="Scheremetjew M."/>
            <person name="Finn R."/>
            <person name="Kale V."/>
            <person name="Holt S."/>
            <person name="Cochrane G."/>
            <person name="Meng A."/>
            <person name="Brown T."/>
            <person name="Cohen L."/>
        </authorList>
    </citation>
    <scope>NUCLEOTIDE SEQUENCE</scope>
    <source>
        <strain evidence="4">RCC251</strain>
    </source>
</reference>
<organism evidence="4">
    <name type="scientific">Pycnococcus provasolii</name>
    <dbReference type="NCBI Taxonomy" id="41880"/>
    <lineage>
        <taxon>Eukaryota</taxon>
        <taxon>Viridiplantae</taxon>
        <taxon>Chlorophyta</taxon>
        <taxon>Pseudoscourfieldiophyceae</taxon>
        <taxon>Pseudoscourfieldiales</taxon>
        <taxon>Pycnococcaceae</taxon>
        <taxon>Pycnococcus</taxon>
    </lineage>
</organism>
<evidence type="ECO:0000256" key="2">
    <source>
        <dbReference type="SAM" id="MobiDB-lite"/>
    </source>
</evidence>
<dbReference type="EMBL" id="HBDW01003963">
    <property type="protein sequence ID" value="CAD8219281.1"/>
    <property type="molecule type" value="Transcribed_RNA"/>
</dbReference>
<evidence type="ECO:0000259" key="3">
    <source>
        <dbReference type="Pfam" id="PF10241"/>
    </source>
</evidence>
<gene>
    <name evidence="4" type="ORF">PPRO1472_LOCUS2730</name>
</gene>
<comment type="similarity">
    <text evidence="1">Belongs to the KXD1 family.</text>
</comment>
<evidence type="ECO:0000313" key="4">
    <source>
        <dbReference type="EMBL" id="CAD8219281.1"/>
    </source>
</evidence>
<feature type="region of interest" description="Disordered" evidence="2">
    <location>
        <begin position="1"/>
        <end position="55"/>
    </location>
</feature>
<dbReference type="AlphaFoldDB" id="A0A7R9SYP3"/>
<sequence length="192" mass="19543">MSNLPVGGAGAAAGAGAGGAAGGGAAAAAAAGGPSSSSSSFSSKSAQILVDDDDENKKKNHALATTENQPLASMSDGLASNAAQALSEFVARITPHDELDLCERRQSAIASQLAQTSQVLAGADARVTRELQAANVELNAGIQALTSIKKDLTYVMTNVRAIKQRIATSYPDIAEKWSTTGTTERPDENQNT</sequence>
<proteinExistence type="inferred from homology"/>
<protein>
    <recommendedName>
        <fullName evidence="3">KxDL domain-containing protein</fullName>
    </recommendedName>
</protein>
<evidence type="ECO:0000256" key="1">
    <source>
        <dbReference type="ARBA" id="ARBA00005913"/>
    </source>
</evidence>
<feature type="compositionally biased region" description="Low complexity" evidence="2">
    <location>
        <begin position="26"/>
        <end position="45"/>
    </location>
</feature>
<accession>A0A7R9SYP3</accession>
<dbReference type="Pfam" id="PF10241">
    <property type="entry name" value="KxDL"/>
    <property type="match status" value="1"/>
</dbReference>
<feature type="compositionally biased region" description="Gly residues" evidence="2">
    <location>
        <begin position="7"/>
        <end position="25"/>
    </location>
</feature>